<feature type="region of interest" description="Disordered" evidence="1">
    <location>
        <begin position="43"/>
        <end position="68"/>
    </location>
</feature>
<dbReference type="EMBL" id="CP157947">
    <property type="protein sequence ID" value="XBS72034.1"/>
    <property type="molecule type" value="Genomic_DNA"/>
</dbReference>
<sequence>MPIHSFARALHVFGEIEDLANILHTACDDIGLTLMDENLTKQTRAKSSSSGHYEILPRRLGEDMTQMP</sequence>
<proteinExistence type="predicted"/>
<name>A0AAU7QG29_9GAMM</name>
<organism evidence="2">
    <name type="scientific">Acerihabitans sp. KWT182</name>
    <dbReference type="NCBI Taxonomy" id="3157919"/>
    <lineage>
        <taxon>Bacteria</taxon>
        <taxon>Pseudomonadati</taxon>
        <taxon>Pseudomonadota</taxon>
        <taxon>Gammaproteobacteria</taxon>
        <taxon>Enterobacterales</taxon>
        <taxon>Pectobacteriaceae</taxon>
        <taxon>Acerihabitans</taxon>
    </lineage>
</organism>
<accession>A0AAU7QG29</accession>
<evidence type="ECO:0000256" key="1">
    <source>
        <dbReference type="SAM" id="MobiDB-lite"/>
    </source>
</evidence>
<protein>
    <submittedName>
        <fullName evidence="2">Uncharacterized protein</fullName>
    </submittedName>
</protein>
<dbReference type="AlphaFoldDB" id="A0AAU7QG29"/>
<gene>
    <name evidence="2" type="ORF">ABK905_11975</name>
</gene>
<reference evidence="2" key="1">
    <citation type="submission" date="2024-06" db="EMBL/GenBank/DDBJ databases">
        <authorList>
            <person name="Coelho C."/>
            <person name="Bento M."/>
            <person name="Garcia E."/>
            <person name="Camelo A."/>
            <person name="Brandao I."/>
            <person name="Espirito Santo C."/>
            <person name="Trovao J."/>
            <person name="Verissimo A."/>
            <person name="Costa J."/>
            <person name="Tiago I."/>
        </authorList>
    </citation>
    <scope>NUCLEOTIDE SEQUENCE</scope>
    <source>
        <strain evidence="2">KWT182</strain>
    </source>
</reference>
<evidence type="ECO:0000313" key="2">
    <source>
        <dbReference type="EMBL" id="XBS72034.1"/>
    </source>
</evidence>